<organism evidence="4 5">
    <name type="scientific">Candida glabrata</name>
    <name type="common">Yeast</name>
    <name type="synonym">Torulopsis glabrata</name>
    <dbReference type="NCBI Taxonomy" id="5478"/>
    <lineage>
        <taxon>Eukaryota</taxon>
        <taxon>Fungi</taxon>
        <taxon>Dikarya</taxon>
        <taxon>Ascomycota</taxon>
        <taxon>Saccharomycotina</taxon>
        <taxon>Saccharomycetes</taxon>
        <taxon>Saccharomycetales</taxon>
        <taxon>Saccharomycetaceae</taxon>
        <taxon>Nakaseomyces</taxon>
    </lineage>
</organism>
<name>A0A0W0CXS1_CANGB</name>
<keyword evidence="3" id="KW-1133">Transmembrane helix</keyword>
<accession>A0A0W0CXS1</accession>
<comment type="similarity">
    <text evidence="1">Belongs to the PIGL family.</text>
</comment>
<dbReference type="GO" id="GO:0016020">
    <property type="term" value="C:membrane"/>
    <property type="evidence" value="ECO:0007669"/>
    <property type="project" value="GOC"/>
</dbReference>
<evidence type="ECO:0000313" key="4">
    <source>
        <dbReference type="EMBL" id="KTB08097.1"/>
    </source>
</evidence>
<dbReference type="VEuPathDB" id="FungiDB:GVI51_M02915"/>
<dbReference type="Proteomes" id="UP000054886">
    <property type="component" value="Unassembled WGS sequence"/>
</dbReference>
<evidence type="ECO:0000256" key="1">
    <source>
        <dbReference type="ARBA" id="ARBA00006066"/>
    </source>
</evidence>
<evidence type="ECO:0000256" key="2">
    <source>
        <dbReference type="ARBA" id="ARBA00012176"/>
    </source>
</evidence>
<dbReference type="VEuPathDB" id="FungiDB:B1J91_M03047g"/>
<dbReference type="InterPro" id="IPR024078">
    <property type="entry name" value="LmbE-like_dom_sf"/>
</dbReference>
<dbReference type="PANTHER" id="PTHR12993">
    <property type="entry name" value="N-ACETYLGLUCOSAMINYL-PHOSPHATIDYLINOSITOL DE-N-ACETYLASE-RELATED"/>
    <property type="match status" value="1"/>
</dbReference>
<dbReference type="VEuPathDB" id="FungiDB:GWK60_M02915"/>
<dbReference type="AlphaFoldDB" id="A0A0W0CXS1"/>
<sequence>MLKRPNTPTMKSIRNFPFSKLLFKLTKLTIIFQVLYIYFTPKVEDLNKENLTKLLPTHDNFGVLNLVIAHPDDEIMFFSPTILQLIDHVQELNVVCLSNGDADGLGELRAKELKDAIGYLTVNRNLRNVSLNILDYTDGQNEVWSGVATDLKKYILTSEPGVKQKDIILTFDREGISGHRNHIACNEGVISYLKTIKSNSFVFLELKSLSTWQIISKYSGVVPKLLEIIYNKIRASNKTFMSYLPNRDSIATDSNVCFISTFDQYALSFAAMCYAHKSQMVWFRYLWWSFSRYVFVNDLSRISV</sequence>
<feature type="transmembrane region" description="Helical" evidence="3">
    <location>
        <begin position="21"/>
        <end position="39"/>
    </location>
</feature>
<dbReference type="PANTHER" id="PTHR12993:SF11">
    <property type="entry name" value="N-ACETYLGLUCOSAMINYL-PHOSPHATIDYLINOSITOL DE-N-ACETYLASE"/>
    <property type="match status" value="1"/>
</dbReference>
<dbReference type="EC" id="3.5.1.89" evidence="2"/>
<dbReference type="VEuPathDB" id="FungiDB:CAGL0M03047g"/>
<keyword evidence="3" id="KW-0812">Transmembrane</keyword>
<dbReference type="GO" id="GO:0000225">
    <property type="term" value="F:N-acetylglucosaminylphosphatidylinositol deacetylase activity"/>
    <property type="evidence" value="ECO:0007669"/>
    <property type="project" value="UniProtKB-EC"/>
</dbReference>
<dbReference type="Pfam" id="PF02585">
    <property type="entry name" value="PIG-L"/>
    <property type="match status" value="1"/>
</dbReference>
<proteinExistence type="inferred from homology"/>
<dbReference type="GO" id="GO:0005783">
    <property type="term" value="C:endoplasmic reticulum"/>
    <property type="evidence" value="ECO:0007669"/>
    <property type="project" value="TreeGrafter"/>
</dbReference>
<dbReference type="GO" id="GO:0006506">
    <property type="term" value="P:GPI anchor biosynthetic process"/>
    <property type="evidence" value="ECO:0007669"/>
    <property type="project" value="UniProtKB-UniPathway"/>
</dbReference>
<dbReference type="UniPathway" id="UPA00196"/>
<dbReference type="Gene3D" id="3.40.50.10320">
    <property type="entry name" value="LmbE-like"/>
    <property type="match status" value="1"/>
</dbReference>
<comment type="caution">
    <text evidence="4">The sequence shown here is derived from an EMBL/GenBank/DDBJ whole genome shotgun (WGS) entry which is preliminary data.</text>
</comment>
<protein>
    <recommendedName>
        <fullName evidence="2">N-acetylglucosaminylphosphatidylinositol deacetylase</fullName>
        <ecNumber evidence="2">3.5.1.89</ecNumber>
    </recommendedName>
</protein>
<evidence type="ECO:0000313" key="5">
    <source>
        <dbReference type="Proteomes" id="UP000054886"/>
    </source>
</evidence>
<evidence type="ECO:0000256" key="3">
    <source>
        <dbReference type="SAM" id="Phobius"/>
    </source>
</evidence>
<dbReference type="SUPFAM" id="SSF102588">
    <property type="entry name" value="LmbE-like"/>
    <property type="match status" value="1"/>
</dbReference>
<dbReference type="InterPro" id="IPR003737">
    <property type="entry name" value="GlcNAc_PI_deacetylase-related"/>
</dbReference>
<keyword evidence="3" id="KW-0472">Membrane</keyword>
<gene>
    <name evidence="4" type="ORF">AO440_003987</name>
</gene>
<dbReference type="EMBL" id="LLZZ01000106">
    <property type="protein sequence ID" value="KTB08097.1"/>
    <property type="molecule type" value="Genomic_DNA"/>
</dbReference>
<reference evidence="4 5" key="1">
    <citation type="submission" date="2015-10" db="EMBL/GenBank/DDBJ databases">
        <title>Draft genomes sequences of Candida glabrata isolates 1A, 1B, 2A, 2B, 3A and 3B.</title>
        <authorList>
            <person name="Haavelsrud O.E."/>
            <person name="Gaustad P."/>
        </authorList>
    </citation>
    <scope>NUCLEOTIDE SEQUENCE [LARGE SCALE GENOMIC DNA]</scope>
    <source>
        <strain evidence="4">910700640</strain>
    </source>
</reference>